<reference evidence="3" key="1">
    <citation type="journal article" date="2023" name="Commun. Biol.">
        <title>Genome analysis of Parmales, the sister group of diatoms, reveals the evolutionary specialization of diatoms from phago-mixotrophs to photoautotrophs.</title>
        <authorList>
            <person name="Ban H."/>
            <person name="Sato S."/>
            <person name="Yoshikawa S."/>
            <person name="Yamada K."/>
            <person name="Nakamura Y."/>
            <person name="Ichinomiya M."/>
            <person name="Sato N."/>
            <person name="Blanc-Mathieu R."/>
            <person name="Endo H."/>
            <person name="Kuwata A."/>
            <person name="Ogata H."/>
        </authorList>
    </citation>
    <scope>NUCLEOTIDE SEQUENCE [LARGE SCALE GENOMIC DNA]</scope>
</reference>
<proteinExistence type="predicted"/>
<dbReference type="OrthoDB" id="10253246at2759"/>
<protein>
    <submittedName>
        <fullName evidence="2">Uncharacterized protein</fullName>
    </submittedName>
</protein>
<dbReference type="EMBL" id="BRYA01000931">
    <property type="protein sequence ID" value="GMI35908.1"/>
    <property type="molecule type" value="Genomic_DNA"/>
</dbReference>
<organism evidence="2 3">
    <name type="scientific">Triparma columacea</name>
    <dbReference type="NCBI Taxonomy" id="722753"/>
    <lineage>
        <taxon>Eukaryota</taxon>
        <taxon>Sar</taxon>
        <taxon>Stramenopiles</taxon>
        <taxon>Ochrophyta</taxon>
        <taxon>Bolidophyceae</taxon>
        <taxon>Parmales</taxon>
        <taxon>Triparmaceae</taxon>
        <taxon>Triparma</taxon>
    </lineage>
</organism>
<evidence type="ECO:0000313" key="2">
    <source>
        <dbReference type="EMBL" id="GMI35908.1"/>
    </source>
</evidence>
<name>A0A9W7L7L9_9STRA</name>
<keyword evidence="1" id="KW-1133">Transmembrane helix</keyword>
<evidence type="ECO:0000256" key="1">
    <source>
        <dbReference type="SAM" id="Phobius"/>
    </source>
</evidence>
<keyword evidence="3" id="KW-1185">Reference proteome</keyword>
<keyword evidence="1" id="KW-0812">Transmembrane</keyword>
<dbReference type="AlphaFoldDB" id="A0A9W7L7L9"/>
<feature type="transmembrane region" description="Helical" evidence="1">
    <location>
        <begin position="164"/>
        <end position="183"/>
    </location>
</feature>
<accession>A0A9W7L7L9</accession>
<feature type="transmembrane region" description="Helical" evidence="1">
    <location>
        <begin position="92"/>
        <end position="114"/>
    </location>
</feature>
<sequence>MLGTSLTPPPPPRSQQPNPRLAADRSAVETDLQAQAVQIKNIEMNNIDRYLQAIGTQAALICGFAAAVSYAVELAKTVHPLLILGYYFFNTSALLFEMYCVMNATLVSVLGPTFALNGPKGSMHESVQYMKEERLVILSAFWTGACCFGMAQIFTFFIIAPVETAIPCSICIILGFEVIRRSMDRIKRKFRYEEIYAGDDDGRGGTQVKKRKQTFHNIFGGSKASSQEKDRPVRAQSFLQRELERDILEAPGTNI</sequence>
<keyword evidence="1" id="KW-0472">Membrane</keyword>
<feature type="transmembrane region" description="Helical" evidence="1">
    <location>
        <begin position="135"/>
        <end position="158"/>
    </location>
</feature>
<evidence type="ECO:0000313" key="3">
    <source>
        <dbReference type="Proteomes" id="UP001165065"/>
    </source>
</evidence>
<feature type="transmembrane region" description="Helical" evidence="1">
    <location>
        <begin position="50"/>
        <end position="72"/>
    </location>
</feature>
<comment type="caution">
    <text evidence="2">The sequence shown here is derived from an EMBL/GenBank/DDBJ whole genome shotgun (WGS) entry which is preliminary data.</text>
</comment>
<gene>
    <name evidence="2" type="ORF">TrCOL_g8670</name>
</gene>
<dbReference type="Proteomes" id="UP001165065">
    <property type="component" value="Unassembled WGS sequence"/>
</dbReference>